<evidence type="ECO:0000313" key="5">
    <source>
        <dbReference type="EMBL" id="CAF9915063.1"/>
    </source>
</evidence>
<dbReference type="InterPro" id="IPR001680">
    <property type="entry name" value="WD40_rpt"/>
</dbReference>
<feature type="compositionally biased region" description="Basic and acidic residues" evidence="4">
    <location>
        <begin position="210"/>
        <end position="233"/>
    </location>
</feature>
<dbReference type="Proteomes" id="UP000664534">
    <property type="component" value="Unassembled WGS sequence"/>
</dbReference>
<comment type="caution">
    <text evidence="5">The sequence shown here is derived from an EMBL/GenBank/DDBJ whole genome shotgun (WGS) entry which is preliminary data.</text>
</comment>
<feature type="repeat" description="WD" evidence="3">
    <location>
        <begin position="538"/>
        <end position="579"/>
    </location>
</feature>
<dbReference type="OrthoDB" id="972532at2759"/>
<evidence type="ECO:0000256" key="3">
    <source>
        <dbReference type="PROSITE-ProRule" id="PRU00221"/>
    </source>
</evidence>
<dbReference type="Gene3D" id="2.130.10.10">
    <property type="entry name" value="YVTN repeat-like/Quinoprotein amine dehydrogenase"/>
    <property type="match status" value="1"/>
</dbReference>
<evidence type="ECO:0000313" key="6">
    <source>
        <dbReference type="Proteomes" id="UP000664534"/>
    </source>
</evidence>
<dbReference type="InterPro" id="IPR051350">
    <property type="entry name" value="WD_repeat-ST_regulator"/>
</dbReference>
<dbReference type="PANTHER" id="PTHR22838">
    <property type="entry name" value="WD REPEAT PROTEIN 26-RELATED"/>
    <property type="match status" value="1"/>
</dbReference>
<evidence type="ECO:0000256" key="2">
    <source>
        <dbReference type="ARBA" id="ARBA00022737"/>
    </source>
</evidence>
<dbReference type="Pfam" id="PF23627">
    <property type="entry name" value="LisH_WDR26"/>
    <property type="match status" value="1"/>
</dbReference>
<proteinExistence type="predicted"/>
<dbReference type="SUPFAM" id="SSF50978">
    <property type="entry name" value="WD40 repeat-like"/>
    <property type="match status" value="1"/>
</dbReference>
<protein>
    <submittedName>
        <fullName evidence="5">Uncharacterized protein</fullName>
    </submittedName>
</protein>
<name>A0A8H3F035_9LECA</name>
<feature type="repeat" description="WD" evidence="3">
    <location>
        <begin position="765"/>
        <end position="791"/>
    </location>
</feature>
<accession>A0A8H3F035</accession>
<dbReference type="GO" id="GO:0043161">
    <property type="term" value="P:proteasome-mediated ubiquitin-dependent protein catabolic process"/>
    <property type="evidence" value="ECO:0007669"/>
    <property type="project" value="TreeGrafter"/>
</dbReference>
<dbReference type="GO" id="GO:0034657">
    <property type="term" value="C:GID complex"/>
    <property type="evidence" value="ECO:0007669"/>
    <property type="project" value="TreeGrafter"/>
</dbReference>
<feature type="region of interest" description="Disordered" evidence="4">
    <location>
        <begin position="117"/>
        <end position="143"/>
    </location>
</feature>
<feature type="repeat" description="WD" evidence="3">
    <location>
        <begin position="580"/>
        <end position="621"/>
    </location>
</feature>
<gene>
    <name evidence="5" type="ORF">IMSHALPRED_002329</name>
</gene>
<dbReference type="EMBL" id="CAJPDT010000014">
    <property type="protein sequence ID" value="CAF9915063.1"/>
    <property type="molecule type" value="Genomic_DNA"/>
</dbReference>
<keyword evidence="1 3" id="KW-0853">WD repeat</keyword>
<dbReference type="CDD" id="cd00200">
    <property type="entry name" value="WD40"/>
    <property type="match status" value="1"/>
</dbReference>
<dbReference type="PANTHER" id="PTHR22838:SF0">
    <property type="entry name" value="WD REPEAT-CONTAINING PROTEIN 26"/>
    <property type="match status" value="1"/>
</dbReference>
<dbReference type="PROSITE" id="PS50294">
    <property type="entry name" value="WD_REPEATS_REGION"/>
    <property type="match status" value="1"/>
</dbReference>
<dbReference type="AlphaFoldDB" id="A0A8H3F035"/>
<keyword evidence="6" id="KW-1185">Reference proteome</keyword>
<evidence type="ECO:0000256" key="1">
    <source>
        <dbReference type="ARBA" id="ARBA00022574"/>
    </source>
</evidence>
<feature type="region of interest" description="Disordered" evidence="4">
    <location>
        <begin position="161"/>
        <end position="306"/>
    </location>
</feature>
<dbReference type="PROSITE" id="PS00678">
    <property type="entry name" value="WD_REPEATS_1"/>
    <property type="match status" value="1"/>
</dbReference>
<dbReference type="InterPro" id="IPR019775">
    <property type="entry name" value="WD40_repeat_CS"/>
</dbReference>
<dbReference type="PROSITE" id="PS50082">
    <property type="entry name" value="WD_REPEATS_2"/>
    <property type="match status" value="3"/>
</dbReference>
<dbReference type="InterPro" id="IPR015943">
    <property type="entry name" value="WD40/YVTN_repeat-like_dom_sf"/>
</dbReference>
<feature type="compositionally biased region" description="Polar residues" evidence="4">
    <location>
        <begin position="250"/>
        <end position="306"/>
    </location>
</feature>
<dbReference type="Pfam" id="PF00400">
    <property type="entry name" value="WD40"/>
    <property type="match status" value="5"/>
</dbReference>
<reference evidence="5" key="1">
    <citation type="submission" date="2021-03" db="EMBL/GenBank/DDBJ databases">
        <authorList>
            <person name="Tagirdzhanova G."/>
        </authorList>
    </citation>
    <scope>NUCLEOTIDE SEQUENCE</scope>
</reference>
<dbReference type="InterPro" id="IPR036322">
    <property type="entry name" value="WD40_repeat_dom_sf"/>
</dbReference>
<sequence>MTSVTSYFVPTFLPAWTALKPPTEAPKSPSACVRAAAHYRYQEAPCSLTYLSKAPRHPPASSQGSGLNLHSQKQSAEAASPQKRGTLGTRPLENHKAIDTSWGNPLVLADEAPHIHQAPFAPDHPAASNSPEPPPSPELSAPETTASHLGIYIQRDLGAVLQPSRPGPTLTFPGAQTTSSESNPRRRRRSPSTHSEDSLSSSDLYPSLTTDHRRGTANDPQHGDSRPERERPPVTKRRRLMNKAMRLDPDSTSSNGPQYRANGSSPTTQKNGVSTSTNGHSSPTNGHSSPHQNGFSASTARTNSSTFYGHDREEVARLLIQGLGDLGYHSAANRLSQESGYEVESPAVAAFRNAILHGQWPEAESLLFGVDSEADGGGVSISNGHSHHFGGLKLAVDADPDRMRFSVREQKYLELLEKTDTTTAIMVLRHELQPLRQDVGRLDHLSSLMVCPTVEDMMRQAHWDGALGGSRQNLLQELSKSISPSVMIPDHRLAVLLDQIKQSQIAKCLYHNPSTSPSLFTDHMCDRTQFPLQTAYELSQSNGEVYVVDFSHNGKRLAASGEDGVTVIYDTSTFQVRHTLREHTDSVVYLAWSPDDTRLITCSQDHKARVWDASTGMCLLQIDHHNQPVSTACWAPDGETFVTGSLDKQSQLCLWTLDGRSSYNWTIDYRVQDCVISSDGQRMVTISSERQIFVYNFVTREEEYSILLRTKMTCLSISRDSRYMLVNMADNEVQLIDIETAEIVRRFLGQKQVGCVIRSTFGGADENLIISGSEDSKVYIWHKENGTLIETLEGHTKGCVNAVAWNPADPSMFASAGDDMMVRM</sequence>
<evidence type="ECO:0000256" key="4">
    <source>
        <dbReference type="SAM" id="MobiDB-lite"/>
    </source>
</evidence>
<organism evidence="5 6">
    <name type="scientific">Imshaugia aleurites</name>
    <dbReference type="NCBI Taxonomy" id="172621"/>
    <lineage>
        <taxon>Eukaryota</taxon>
        <taxon>Fungi</taxon>
        <taxon>Dikarya</taxon>
        <taxon>Ascomycota</taxon>
        <taxon>Pezizomycotina</taxon>
        <taxon>Lecanoromycetes</taxon>
        <taxon>OSLEUM clade</taxon>
        <taxon>Lecanoromycetidae</taxon>
        <taxon>Lecanorales</taxon>
        <taxon>Lecanorineae</taxon>
        <taxon>Parmeliaceae</taxon>
        <taxon>Imshaugia</taxon>
    </lineage>
</organism>
<feature type="region of interest" description="Disordered" evidence="4">
    <location>
        <begin position="52"/>
        <end position="97"/>
    </location>
</feature>
<dbReference type="SMART" id="SM00320">
    <property type="entry name" value="WD40"/>
    <property type="match status" value="7"/>
</dbReference>
<feature type="compositionally biased region" description="Polar residues" evidence="4">
    <location>
        <begin position="60"/>
        <end position="77"/>
    </location>
</feature>
<feature type="compositionally biased region" description="Low complexity" evidence="4">
    <location>
        <begin position="198"/>
        <end position="209"/>
    </location>
</feature>
<keyword evidence="2" id="KW-0677">Repeat</keyword>